<evidence type="ECO:0000256" key="1">
    <source>
        <dbReference type="ARBA" id="ARBA00022723"/>
    </source>
</evidence>
<dbReference type="CDD" id="cd00030">
    <property type="entry name" value="C2"/>
    <property type="match status" value="1"/>
</dbReference>
<feature type="domain" description="C2" evidence="3">
    <location>
        <begin position="1"/>
        <end position="107"/>
    </location>
</feature>
<evidence type="ECO:0000313" key="5">
    <source>
        <dbReference type="Proteomes" id="UP000243217"/>
    </source>
</evidence>
<accession>A0A1V9ZJ48</accession>
<dbReference type="EMBL" id="JNBS01001873">
    <property type="protein sequence ID" value="OQR97997.1"/>
    <property type="molecule type" value="Genomic_DNA"/>
</dbReference>
<dbReference type="Proteomes" id="UP000243217">
    <property type="component" value="Unassembled WGS sequence"/>
</dbReference>
<dbReference type="STRING" id="74557.A0A1V9ZJ48"/>
<reference evidence="4 5" key="1">
    <citation type="journal article" date="2014" name="Genome Biol. Evol.">
        <title>The secreted proteins of Achlya hypogyna and Thraustotheca clavata identify the ancestral oomycete secretome and reveal gene acquisitions by horizontal gene transfer.</title>
        <authorList>
            <person name="Misner I."/>
            <person name="Blouin N."/>
            <person name="Leonard G."/>
            <person name="Richards T.A."/>
            <person name="Lane C.E."/>
        </authorList>
    </citation>
    <scope>NUCLEOTIDE SEQUENCE [LARGE SCALE GENOMIC DNA]</scope>
    <source>
        <strain evidence="4 5">ATCC 34112</strain>
    </source>
</reference>
<keyword evidence="2" id="KW-0106">Calcium</keyword>
<dbReference type="Gene3D" id="2.60.40.150">
    <property type="entry name" value="C2 domain"/>
    <property type="match status" value="1"/>
</dbReference>
<evidence type="ECO:0000313" key="4">
    <source>
        <dbReference type="EMBL" id="OQR97997.1"/>
    </source>
</evidence>
<gene>
    <name evidence="4" type="ORF">THRCLA_06803</name>
</gene>
<dbReference type="InterPro" id="IPR035892">
    <property type="entry name" value="C2_domain_sf"/>
</dbReference>
<comment type="caution">
    <text evidence="4">The sequence shown here is derived from an EMBL/GenBank/DDBJ whole genome shotgun (WGS) entry which is preliminary data.</text>
</comment>
<dbReference type="InterPro" id="IPR000008">
    <property type="entry name" value="C2_dom"/>
</dbReference>
<dbReference type="PROSITE" id="PS50004">
    <property type="entry name" value="C2"/>
    <property type="match status" value="1"/>
</dbReference>
<dbReference type="OrthoDB" id="270970at2759"/>
<sequence length="256" mass="29320">MVQVHKRTLRIVAEKASNLPSSGLTMLSDPYLVFELGKQQCRTQVAHKTLDPTWREELELTILEDNDSSLLIITLYDHNIMQPDERLGQLVIDLKQYYHTSPSQGVKMEVFTCQLDQHVCPSYTIQSDIVLGISMEIPAPSSIWTRVWENQRWTPATGGWSKDNLIPILGDRKPWSSNSSEGDHFKDAIPVVPEGYKPKGAWIFNLSCCDLDGWRYAASFSGPWHASMWMSDVVRCRQWVNEYQSTETNPFNNNNK</sequence>
<dbReference type="AlphaFoldDB" id="A0A1V9ZJ48"/>
<dbReference type="Pfam" id="PF00168">
    <property type="entry name" value="C2"/>
    <property type="match status" value="1"/>
</dbReference>
<protein>
    <recommendedName>
        <fullName evidence="3">C2 domain-containing protein</fullName>
    </recommendedName>
</protein>
<keyword evidence="1" id="KW-0479">Metal-binding</keyword>
<dbReference type="SMART" id="SM00239">
    <property type="entry name" value="C2"/>
    <property type="match status" value="1"/>
</dbReference>
<proteinExistence type="predicted"/>
<evidence type="ECO:0000256" key="2">
    <source>
        <dbReference type="ARBA" id="ARBA00022837"/>
    </source>
</evidence>
<dbReference type="SUPFAM" id="SSF49562">
    <property type="entry name" value="C2 domain (Calcium/lipid-binding domain, CaLB)"/>
    <property type="match status" value="1"/>
</dbReference>
<keyword evidence="5" id="KW-1185">Reference proteome</keyword>
<dbReference type="GO" id="GO:0046872">
    <property type="term" value="F:metal ion binding"/>
    <property type="evidence" value="ECO:0007669"/>
    <property type="project" value="UniProtKB-KW"/>
</dbReference>
<dbReference type="PANTHER" id="PTHR45911">
    <property type="entry name" value="C2 DOMAIN-CONTAINING PROTEIN"/>
    <property type="match status" value="1"/>
</dbReference>
<name>A0A1V9ZJ48_9STRA</name>
<evidence type="ECO:0000259" key="3">
    <source>
        <dbReference type="PROSITE" id="PS50004"/>
    </source>
</evidence>
<organism evidence="4 5">
    <name type="scientific">Thraustotheca clavata</name>
    <dbReference type="NCBI Taxonomy" id="74557"/>
    <lineage>
        <taxon>Eukaryota</taxon>
        <taxon>Sar</taxon>
        <taxon>Stramenopiles</taxon>
        <taxon>Oomycota</taxon>
        <taxon>Saprolegniomycetes</taxon>
        <taxon>Saprolegniales</taxon>
        <taxon>Achlyaceae</taxon>
        <taxon>Thraustotheca</taxon>
    </lineage>
</organism>